<evidence type="ECO:0000256" key="3">
    <source>
        <dbReference type="ARBA" id="ARBA00023098"/>
    </source>
</evidence>
<dbReference type="GO" id="GO:0004806">
    <property type="term" value="F:triacylglycerol lipase activity"/>
    <property type="evidence" value="ECO:0007669"/>
    <property type="project" value="UniProtKB-EC"/>
</dbReference>
<dbReference type="Gene3D" id="3.40.1090.10">
    <property type="entry name" value="Cytosolic phospholipase A2 catalytic domain"/>
    <property type="match status" value="2"/>
</dbReference>
<dbReference type="PANTHER" id="PTHR12406:SF29">
    <property type="entry name" value="PATATIN-LIKE PHOSPHOLIPASE DOMAIN-CONTAINING PROTEIN 2"/>
    <property type="match status" value="1"/>
</dbReference>
<dbReference type="Proteomes" id="UP001190640">
    <property type="component" value="Chromosome 2"/>
</dbReference>
<evidence type="ECO:0000259" key="5">
    <source>
        <dbReference type="PROSITE" id="PS51635"/>
    </source>
</evidence>
<evidence type="ECO:0000313" key="6">
    <source>
        <dbReference type="Proteomes" id="UP001190640"/>
    </source>
</evidence>
<dbReference type="CTD" id="57104"/>
<dbReference type="InterPro" id="IPR033562">
    <property type="entry name" value="PLPL"/>
</dbReference>
<dbReference type="GeneID" id="129323962"/>
<keyword evidence="3 4" id="KW-0443">Lipid metabolism</keyword>
<gene>
    <name evidence="7" type="primary">PNPLA2</name>
</gene>
<feature type="short sequence motif" description="GXSXG" evidence="4">
    <location>
        <begin position="45"/>
        <end position="49"/>
    </location>
</feature>
<keyword evidence="4" id="KW-0442">Lipid degradation</keyword>
<evidence type="ECO:0000313" key="7">
    <source>
        <dbReference type="RefSeq" id="XP_054826814.1"/>
    </source>
</evidence>
<reference evidence="7" key="1">
    <citation type="submission" date="2025-08" db="UniProtKB">
        <authorList>
            <consortium name="RefSeq"/>
        </authorList>
    </citation>
    <scope>IDENTIFICATION</scope>
    <source>
        <tissue evidence="7">Blood</tissue>
    </source>
</reference>
<dbReference type="PANTHER" id="PTHR12406">
    <property type="entry name" value="CALCIUM-INDEPENDENT PHOSPHOLIPASE A2 IPLA2 -RELATED"/>
    <property type="match status" value="1"/>
</dbReference>
<dbReference type="RefSeq" id="XP_054826814.1">
    <property type="nucleotide sequence ID" value="XM_054970839.1"/>
</dbReference>
<keyword evidence="2 4" id="KW-0378">Hydrolase</keyword>
<evidence type="ECO:0000256" key="1">
    <source>
        <dbReference type="ARBA" id="ARBA00013279"/>
    </source>
</evidence>
<dbReference type="CDD" id="cd07220">
    <property type="entry name" value="Pat_PNPLA2"/>
    <property type="match status" value="1"/>
</dbReference>
<dbReference type="PROSITE" id="PS51635">
    <property type="entry name" value="PNPLA"/>
    <property type="match status" value="1"/>
</dbReference>
<organism evidence="6 7">
    <name type="scientific">Eublepharis macularius</name>
    <name type="common">Leopard gecko</name>
    <name type="synonym">Cyrtodactylus macularius</name>
    <dbReference type="NCBI Taxonomy" id="481883"/>
    <lineage>
        <taxon>Eukaryota</taxon>
        <taxon>Metazoa</taxon>
        <taxon>Chordata</taxon>
        <taxon>Craniata</taxon>
        <taxon>Vertebrata</taxon>
        <taxon>Euteleostomi</taxon>
        <taxon>Lepidosauria</taxon>
        <taxon>Squamata</taxon>
        <taxon>Bifurcata</taxon>
        <taxon>Gekkota</taxon>
        <taxon>Eublepharidae</taxon>
        <taxon>Eublepharinae</taxon>
        <taxon>Eublepharis</taxon>
    </lineage>
</organism>
<accession>A0AA97IWC9</accession>
<evidence type="ECO:0000256" key="4">
    <source>
        <dbReference type="PROSITE-ProRule" id="PRU01161"/>
    </source>
</evidence>
<sequence>MFPLGSTWNISFAGCGFLGVYHIGVASCLQEHAPFLVANAKTIYGASAGALTATALVTGACLGEAGANIIYVSKEARKRFLGPLHPSFNLVKIIRTCLYKTLPENGHELASGRLGISLTRVSDGENVILSEFSSKEELIQACVCSTFIPVYCGLIPPSLQGVRYVDGGISDNLPQYELKNTITVSPFSGESDICPRDSSTNIHELRVTNTSIQFNLRNLYRLSKALFPPEPQVLRDMCKQGYRDALHFLKKTGLLHHPRPMLPLLAIENSSGKRDPEEEEAVEEEQLEETTAVTVAEDYIFEHLPPKLHQALLEACAERRGLFTGIANLLPVRLASALMLPYTLPLESALSFTVRLLEWLPDVPEDIRWMKEQTRKVCHYLMRKAKKKLGSHLSARLYYHLELRKTQSLPVPLSVGYGEALPKWLRNNLSLTDVMTKWEEYQRQLMLGLFCINVDLQASIFPSEGLQMRHPPASCTQESLQLF</sequence>
<dbReference type="AlphaFoldDB" id="A0AA97IWC9"/>
<dbReference type="GO" id="GO:0005737">
    <property type="term" value="C:cytoplasm"/>
    <property type="evidence" value="ECO:0007669"/>
    <property type="project" value="TreeGrafter"/>
</dbReference>
<protein>
    <recommendedName>
        <fullName evidence="1">triacylglycerol lipase</fullName>
        <ecNumber evidence="1">3.1.1.3</ecNumber>
    </recommendedName>
</protein>
<feature type="short sequence motif" description="DGA/G" evidence="4">
    <location>
        <begin position="166"/>
        <end position="168"/>
    </location>
</feature>
<name>A0AA97IWC9_EUBMA</name>
<dbReference type="GO" id="GO:0005811">
    <property type="term" value="C:lipid droplet"/>
    <property type="evidence" value="ECO:0007669"/>
    <property type="project" value="TreeGrafter"/>
</dbReference>
<dbReference type="GO" id="GO:0019433">
    <property type="term" value="P:triglyceride catabolic process"/>
    <property type="evidence" value="ECO:0007669"/>
    <property type="project" value="TreeGrafter"/>
</dbReference>
<feature type="domain" description="PNPLA" evidence="5">
    <location>
        <begin position="10"/>
        <end position="179"/>
    </location>
</feature>
<proteinExistence type="predicted"/>
<dbReference type="InterPro" id="IPR016035">
    <property type="entry name" value="Acyl_Trfase/lysoPLipase"/>
</dbReference>
<dbReference type="Pfam" id="PF01734">
    <property type="entry name" value="Patatin"/>
    <property type="match status" value="1"/>
</dbReference>
<evidence type="ECO:0000256" key="2">
    <source>
        <dbReference type="ARBA" id="ARBA00022801"/>
    </source>
</evidence>
<dbReference type="GO" id="GO:0016020">
    <property type="term" value="C:membrane"/>
    <property type="evidence" value="ECO:0007669"/>
    <property type="project" value="TreeGrafter"/>
</dbReference>
<dbReference type="InterPro" id="IPR002641">
    <property type="entry name" value="PNPLA_dom"/>
</dbReference>
<feature type="short sequence motif" description="GXGXXG" evidence="4">
    <location>
        <begin position="14"/>
        <end position="19"/>
    </location>
</feature>
<feature type="active site" description="Proton acceptor" evidence="4">
    <location>
        <position position="166"/>
    </location>
</feature>
<dbReference type="GO" id="GO:0055088">
    <property type="term" value="P:lipid homeostasis"/>
    <property type="evidence" value="ECO:0007669"/>
    <property type="project" value="TreeGrafter"/>
</dbReference>
<dbReference type="InterPro" id="IPR033903">
    <property type="entry name" value="PNPLA2"/>
</dbReference>
<feature type="active site" description="Nucleophile" evidence="4">
    <location>
        <position position="47"/>
    </location>
</feature>
<dbReference type="SUPFAM" id="SSF52151">
    <property type="entry name" value="FabD/lysophospholipase-like"/>
    <property type="match status" value="1"/>
</dbReference>
<dbReference type="FunFam" id="3.40.1090.10:FF:000003">
    <property type="entry name" value="Patatin-like phospholipase domain-containing protein 2"/>
    <property type="match status" value="1"/>
</dbReference>
<dbReference type="GO" id="GO:0010898">
    <property type="term" value="P:positive regulation of triglyceride catabolic process"/>
    <property type="evidence" value="ECO:0007669"/>
    <property type="project" value="InterPro"/>
</dbReference>
<dbReference type="EC" id="3.1.1.3" evidence="1"/>
<keyword evidence="6" id="KW-1185">Reference proteome</keyword>